<sequence length="665" mass="71479">MKFPTRLRAALCGALLGALCLAPAALATPAAAPAATAEAPALSGAEQLRALLAERRFDEANALAETLLADPGLAPASETEILTVWMKGLFMAGNLTKIPQLEPRVQALAARDELPAEARASLLHQLMSLYTRVPRFADALVVLGQIETLLGDTPSRPLLDALSAKGAVHAMQGQNAEAIEALHRAEKLGQALGLPEDPNLMRNLAGLFIGLGEFERAIDYAKRGEAAQRAQDPPPAPPVRKGMLSVLATAYISAKDFEQGKRWSETAIAFGREHGLPVTAELNNYATLLRDSGRQAEALAIYRELTSQVAPTDAPEIRGVLEKNIGETLVALGRRAEAAGHLQAARELYETADVRPKRLELYPVLIDNLEALGRHADALAALREFKALSDETITAESQTRIGQLENAIDLERKEKALAEAQAANELQRAANEALQAEKARARAINLALAASLVALAAVLALLWRTYRLRTRAHRTIERQSREDALTGLGNRRSLLEAMAEPATAGGLLVMADLDHFKAINDQHGHDTGDRALRLFADALRAVARNDDLMVRWGGEEFVWVCRNTDASKGPQLCDRLLRQLRENPLDVDGKPLPVTASLGFVPLPVWPGTATDWDAALRIADYAVYCSKDAGRAAWTGFVGEGGPGEAGAAPAVLEQQGKLRRVGA</sequence>
<dbReference type="RefSeq" id="WP_043802986.1">
    <property type="nucleotide sequence ID" value="NZ_AVCH01000157.1"/>
</dbReference>
<name>A0A091BAK9_9GAMM</name>
<dbReference type="eggNOG" id="COG0457">
    <property type="taxonomic scope" value="Bacteria"/>
</dbReference>
<keyword evidence="4" id="KW-0472">Membrane</keyword>
<dbReference type="InterPro" id="IPR011990">
    <property type="entry name" value="TPR-like_helical_dom_sf"/>
</dbReference>
<dbReference type="eggNOG" id="COG3706">
    <property type="taxonomic scope" value="Bacteria"/>
</dbReference>
<dbReference type="PANTHER" id="PTHR45138">
    <property type="entry name" value="REGULATORY COMPONENTS OF SENSORY TRANSDUCTION SYSTEM"/>
    <property type="match status" value="1"/>
</dbReference>
<dbReference type="SUPFAM" id="SSF55073">
    <property type="entry name" value="Nucleotide cyclase"/>
    <property type="match status" value="1"/>
</dbReference>
<dbReference type="SUPFAM" id="SSF48452">
    <property type="entry name" value="TPR-like"/>
    <property type="match status" value="1"/>
</dbReference>
<feature type="chain" id="PRO_5001871414" description="diguanylate cyclase" evidence="5">
    <location>
        <begin position="28"/>
        <end position="665"/>
    </location>
</feature>
<dbReference type="InterPro" id="IPR019734">
    <property type="entry name" value="TPR_rpt"/>
</dbReference>
<dbReference type="GO" id="GO:0052621">
    <property type="term" value="F:diguanylate cyclase activity"/>
    <property type="evidence" value="ECO:0007669"/>
    <property type="project" value="UniProtKB-EC"/>
</dbReference>
<dbReference type="InterPro" id="IPR000160">
    <property type="entry name" value="GGDEF_dom"/>
</dbReference>
<dbReference type="SMART" id="SM00028">
    <property type="entry name" value="TPR"/>
    <property type="match status" value="3"/>
</dbReference>
<dbReference type="Proteomes" id="UP000029392">
    <property type="component" value="Unassembled WGS sequence"/>
</dbReference>
<dbReference type="CDD" id="cd01949">
    <property type="entry name" value="GGDEF"/>
    <property type="match status" value="1"/>
</dbReference>
<dbReference type="AlphaFoldDB" id="A0A091BAK9"/>
<dbReference type="STRING" id="1384054.N790_07300"/>
<proteinExistence type="predicted"/>
<dbReference type="NCBIfam" id="TIGR00254">
    <property type="entry name" value="GGDEF"/>
    <property type="match status" value="1"/>
</dbReference>
<evidence type="ECO:0000256" key="5">
    <source>
        <dbReference type="SAM" id="SignalP"/>
    </source>
</evidence>
<feature type="signal peptide" evidence="5">
    <location>
        <begin position="1"/>
        <end position="27"/>
    </location>
</feature>
<evidence type="ECO:0000313" key="8">
    <source>
        <dbReference type="Proteomes" id="UP000029392"/>
    </source>
</evidence>
<keyword evidence="8" id="KW-1185">Reference proteome</keyword>
<keyword evidence="5" id="KW-0732">Signal</keyword>
<evidence type="ECO:0000259" key="6">
    <source>
        <dbReference type="PROSITE" id="PS50887"/>
    </source>
</evidence>
<dbReference type="PROSITE" id="PS50887">
    <property type="entry name" value="GGDEF"/>
    <property type="match status" value="1"/>
</dbReference>
<evidence type="ECO:0000313" key="7">
    <source>
        <dbReference type="EMBL" id="KFN47869.1"/>
    </source>
</evidence>
<dbReference type="InterPro" id="IPR029787">
    <property type="entry name" value="Nucleotide_cyclase"/>
</dbReference>
<keyword evidence="4" id="KW-0812">Transmembrane</keyword>
<feature type="coiled-coil region" evidence="3">
    <location>
        <begin position="401"/>
        <end position="446"/>
    </location>
</feature>
<dbReference type="Pfam" id="PF00990">
    <property type="entry name" value="GGDEF"/>
    <property type="match status" value="1"/>
</dbReference>
<organism evidence="7 8">
    <name type="scientific">Arenimonas malthae CC-JY-1</name>
    <dbReference type="NCBI Taxonomy" id="1384054"/>
    <lineage>
        <taxon>Bacteria</taxon>
        <taxon>Pseudomonadati</taxon>
        <taxon>Pseudomonadota</taxon>
        <taxon>Gammaproteobacteria</taxon>
        <taxon>Lysobacterales</taxon>
        <taxon>Lysobacteraceae</taxon>
        <taxon>Arenimonas</taxon>
    </lineage>
</organism>
<evidence type="ECO:0000256" key="2">
    <source>
        <dbReference type="ARBA" id="ARBA00034247"/>
    </source>
</evidence>
<gene>
    <name evidence="7" type="ORF">N790_07300</name>
</gene>
<dbReference type="PANTHER" id="PTHR45138:SF9">
    <property type="entry name" value="DIGUANYLATE CYCLASE DGCM-RELATED"/>
    <property type="match status" value="1"/>
</dbReference>
<dbReference type="PATRIC" id="fig|1384054.3.peg.1464"/>
<keyword evidence="4" id="KW-1133">Transmembrane helix</keyword>
<evidence type="ECO:0000256" key="1">
    <source>
        <dbReference type="ARBA" id="ARBA00012528"/>
    </source>
</evidence>
<protein>
    <recommendedName>
        <fullName evidence="1">diguanylate cyclase</fullName>
        <ecNumber evidence="1">2.7.7.65</ecNumber>
    </recommendedName>
</protein>
<reference evidence="7 8" key="1">
    <citation type="submission" date="2013-09" db="EMBL/GenBank/DDBJ databases">
        <title>Genome sequencing of Arenimonas malthae.</title>
        <authorList>
            <person name="Chen F."/>
            <person name="Wang G."/>
        </authorList>
    </citation>
    <scope>NUCLEOTIDE SEQUENCE [LARGE SCALE GENOMIC DNA]</scope>
    <source>
        <strain evidence="7 8">CC-JY-1</strain>
    </source>
</reference>
<dbReference type="EMBL" id="AVCH01000157">
    <property type="protein sequence ID" value="KFN47869.1"/>
    <property type="molecule type" value="Genomic_DNA"/>
</dbReference>
<accession>A0A091BAK9</accession>
<feature type="transmembrane region" description="Helical" evidence="4">
    <location>
        <begin position="443"/>
        <end position="463"/>
    </location>
</feature>
<dbReference type="InterPro" id="IPR043128">
    <property type="entry name" value="Rev_trsase/Diguanyl_cyclase"/>
</dbReference>
<evidence type="ECO:0000256" key="4">
    <source>
        <dbReference type="SAM" id="Phobius"/>
    </source>
</evidence>
<comment type="catalytic activity">
    <reaction evidence="2">
        <text>2 GTP = 3',3'-c-di-GMP + 2 diphosphate</text>
        <dbReference type="Rhea" id="RHEA:24898"/>
        <dbReference type="ChEBI" id="CHEBI:33019"/>
        <dbReference type="ChEBI" id="CHEBI:37565"/>
        <dbReference type="ChEBI" id="CHEBI:58805"/>
        <dbReference type="EC" id="2.7.7.65"/>
    </reaction>
</comment>
<dbReference type="SMART" id="SM00267">
    <property type="entry name" value="GGDEF"/>
    <property type="match status" value="1"/>
</dbReference>
<comment type="caution">
    <text evidence="7">The sequence shown here is derived from an EMBL/GenBank/DDBJ whole genome shotgun (WGS) entry which is preliminary data.</text>
</comment>
<keyword evidence="3" id="KW-0175">Coiled coil</keyword>
<dbReference type="Gene3D" id="3.30.70.270">
    <property type="match status" value="1"/>
</dbReference>
<dbReference type="EC" id="2.7.7.65" evidence="1"/>
<dbReference type="OrthoDB" id="176203at2"/>
<dbReference type="Gene3D" id="1.25.40.10">
    <property type="entry name" value="Tetratricopeptide repeat domain"/>
    <property type="match status" value="1"/>
</dbReference>
<dbReference type="InterPro" id="IPR050469">
    <property type="entry name" value="Diguanylate_Cyclase"/>
</dbReference>
<feature type="domain" description="GGDEF" evidence="6">
    <location>
        <begin position="504"/>
        <end position="640"/>
    </location>
</feature>
<evidence type="ECO:0000256" key="3">
    <source>
        <dbReference type="SAM" id="Coils"/>
    </source>
</evidence>